<dbReference type="EMBL" id="UGTF01000002">
    <property type="protein sequence ID" value="SUB89552.1"/>
    <property type="molecule type" value="Genomic_DNA"/>
</dbReference>
<accession>A0A379EB04</accession>
<gene>
    <name evidence="1" type="ORF">NCTC11632_01664</name>
</gene>
<name>A0A379EB04_9PORP</name>
<sequence length="105" mass="12328">MNTTDYESIWQQSLIRVTDEFILPPIVLRVDDAIIGTLGNFSVSTGKAKVYSSTYKRYFEDEDMMIRIEKDQKQKPFLSINGLSVPDWCEYKWQQLIKSNRAKKQ</sequence>
<proteinExistence type="predicted"/>
<reference evidence="1 2" key="1">
    <citation type="submission" date="2018-06" db="EMBL/GenBank/DDBJ databases">
        <authorList>
            <consortium name="Pathogen Informatics"/>
            <person name="Doyle S."/>
        </authorList>
    </citation>
    <scope>NUCLEOTIDE SEQUENCE [LARGE SCALE GENOMIC DNA]</scope>
    <source>
        <strain evidence="1 2">NCTC11632</strain>
    </source>
</reference>
<evidence type="ECO:0000313" key="2">
    <source>
        <dbReference type="Proteomes" id="UP000254156"/>
    </source>
</evidence>
<dbReference type="Proteomes" id="UP000254156">
    <property type="component" value="Unassembled WGS sequence"/>
</dbReference>
<protein>
    <submittedName>
        <fullName evidence="1">Uncharacterized protein</fullName>
    </submittedName>
</protein>
<organism evidence="1 2">
    <name type="scientific">Porphyromonas macacae</name>
    <dbReference type="NCBI Taxonomy" id="28115"/>
    <lineage>
        <taxon>Bacteria</taxon>
        <taxon>Pseudomonadati</taxon>
        <taxon>Bacteroidota</taxon>
        <taxon>Bacteroidia</taxon>
        <taxon>Bacteroidales</taxon>
        <taxon>Porphyromonadaceae</taxon>
        <taxon>Porphyromonas</taxon>
    </lineage>
</organism>
<evidence type="ECO:0000313" key="1">
    <source>
        <dbReference type="EMBL" id="SUB89552.1"/>
    </source>
</evidence>
<dbReference type="AlphaFoldDB" id="A0A379EB04"/>